<name>S7RM04_GLOTA</name>
<feature type="region of interest" description="Disordered" evidence="1">
    <location>
        <begin position="235"/>
        <end position="270"/>
    </location>
</feature>
<dbReference type="eggNOG" id="ENOG502R196">
    <property type="taxonomic scope" value="Eukaryota"/>
</dbReference>
<gene>
    <name evidence="2" type="ORF">GLOTRDRAFT_93873</name>
</gene>
<dbReference type="OrthoDB" id="3321160at2759"/>
<feature type="region of interest" description="Disordered" evidence="1">
    <location>
        <begin position="1"/>
        <end position="27"/>
    </location>
</feature>
<keyword evidence="3" id="KW-1185">Reference proteome</keyword>
<dbReference type="KEGG" id="gtr:GLOTRDRAFT_93873"/>
<dbReference type="RefSeq" id="XP_007866547.1">
    <property type="nucleotide sequence ID" value="XM_007868356.1"/>
</dbReference>
<reference evidence="2 3" key="1">
    <citation type="journal article" date="2012" name="Science">
        <title>The Paleozoic origin of enzymatic lignin decomposition reconstructed from 31 fungal genomes.</title>
        <authorList>
            <person name="Floudas D."/>
            <person name="Binder M."/>
            <person name="Riley R."/>
            <person name="Barry K."/>
            <person name="Blanchette R.A."/>
            <person name="Henrissat B."/>
            <person name="Martinez A.T."/>
            <person name="Otillar R."/>
            <person name="Spatafora J.W."/>
            <person name="Yadav J.S."/>
            <person name="Aerts A."/>
            <person name="Benoit I."/>
            <person name="Boyd A."/>
            <person name="Carlson A."/>
            <person name="Copeland A."/>
            <person name="Coutinho P.M."/>
            <person name="de Vries R.P."/>
            <person name="Ferreira P."/>
            <person name="Findley K."/>
            <person name="Foster B."/>
            <person name="Gaskell J."/>
            <person name="Glotzer D."/>
            <person name="Gorecki P."/>
            <person name="Heitman J."/>
            <person name="Hesse C."/>
            <person name="Hori C."/>
            <person name="Igarashi K."/>
            <person name="Jurgens J.A."/>
            <person name="Kallen N."/>
            <person name="Kersten P."/>
            <person name="Kohler A."/>
            <person name="Kuees U."/>
            <person name="Kumar T.K.A."/>
            <person name="Kuo A."/>
            <person name="LaButti K."/>
            <person name="Larrondo L.F."/>
            <person name="Lindquist E."/>
            <person name="Ling A."/>
            <person name="Lombard V."/>
            <person name="Lucas S."/>
            <person name="Lundell T."/>
            <person name="Martin R."/>
            <person name="McLaughlin D.J."/>
            <person name="Morgenstern I."/>
            <person name="Morin E."/>
            <person name="Murat C."/>
            <person name="Nagy L.G."/>
            <person name="Nolan M."/>
            <person name="Ohm R.A."/>
            <person name="Patyshakuliyeva A."/>
            <person name="Rokas A."/>
            <person name="Ruiz-Duenas F.J."/>
            <person name="Sabat G."/>
            <person name="Salamov A."/>
            <person name="Samejima M."/>
            <person name="Schmutz J."/>
            <person name="Slot J.C."/>
            <person name="St John F."/>
            <person name="Stenlid J."/>
            <person name="Sun H."/>
            <person name="Sun S."/>
            <person name="Syed K."/>
            <person name="Tsang A."/>
            <person name="Wiebenga A."/>
            <person name="Young D."/>
            <person name="Pisabarro A."/>
            <person name="Eastwood D.C."/>
            <person name="Martin F."/>
            <person name="Cullen D."/>
            <person name="Grigoriev I.V."/>
            <person name="Hibbett D.S."/>
        </authorList>
    </citation>
    <scope>NUCLEOTIDE SEQUENCE [LARGE SCALE GENOMIC DNA]</scope>
    <source>
        <strain evidence="2 3">ATCC 11539</strain>
    </source>
</reference>
<feature type="compositionally biased region" description="Low complexity" evidence="1">
    <location>
        <begin position="235"/>
        <end position="252"/>
    </location>
</feature>
<evidence type="ECO:0000313" key="2">
    <source>
        <dbReference type="EMBL" id="EPQ55425.1"/>
    </source>
</evidence>
<dbReference type="EMBL" id="KB469302">
    <property type="protein sequence ID" value="EPQ55425.1"/>
    <property type="molecule type" value="Genomic_DNA"/>
</dbReference>
<evidence type="ECO:0000313" key="3">
    <source>
        <dbReference type="Proteomes" id="UP000030669"/>
    </source>
</evidence>
<dbReference type="OMA" id="SAPEQCE"/>
<dbReference type="GeneID" id="19309558"/>
<sequence>MAKLNHRFGLESNPPNPPAKAMVSLKDESSASSGTLTRCGNGMPNASQSGSGLVDGSLCWTYGSTRRTYSQVLTHQLGPDLQRQLLKDVVQLAGNYLDFNLTIRQQASGQWEAFIEDASAQFPIFAKYPSSWPLRDYMCRYLCNRSNSRRRKSRALGETAKSGTGDKENEGMGASASQAVVKVGRRARRIETYHRAGSILTGKKSFAKAAIRKEVKTRIKKGKAQVYVDVPPRASVPASAARSPSAAPTLASPSPPPGSPAPQTDSDTSEEVKAFLRTLTPSMDHLHPKLLALGFRDLSAIAAWPKERLEALLEELVKREQVNWFDAWVVKCGLEAIKG</sequence>
<organism evidence="2 3">
    <name type="scientific">Gloeophyllum trabeum (strain ATCC 11539 / FP-39264 / Madison 617)</name>
    <name type="common">Brown rot fungus</name>
    <dbReference type="NCBI Taxonomy" id="670483"/>
    <lineage>
        <taxon>Eukaryota</taxon>
        <taxon>Fungi</taxon>
        <taxon>Dikarya</taxon>
        <taxon>Basidiomycota</taxon>
        <taxon>Agaricomycotina</taxon>
        <taxon>Agaricomycetes</taxon>
        <taxon>Gloeophyllales</taxon>
        <taxon>Gloeophyllaceae</taxon>
        <taxon>Gloeophyllum</taxon>
    </lineage>
</organism>
<protein>
    <submittedName>
        <fullName evidence="2">Uncharacterized protein</fullName>
    </submittedName>
</protein>
<proteinExistence type="predicted"/>
<feature type="region of interest" description="Disordered" evidence="1">
    <location>
        <begin position="32"/>
        <end position="51"/>
    </location>
</feature>
<dbReference type="HOGENOM" id="CLU_819040_0_0_1"/>
<dbReference type="Proteomes" id="UP000030669">
    <property type="component" value="Unassembled WGS sequence"/>
</dbReference>
<accession>S7RM04</accession>
<feature type="region of interest" description="Disordered" evidence="1">
    <location>
        <begin position="152"/>
        <end position="180"/>
    </location>
</feature>
<evidence type="ECO:0000256" key="1">
    <source>
        <dbReference type="SAM" id="MobiDB-lite"/>
    </source>
</evidence>
<dbReference type="AlphaFoldDB" id="S7RM04"/>